<keyword evidence="6 7" id="KW-0961">Cell wall biogenesis/degradation</keyword>
<dbReference type="Proteomes" id="UP001519289">
    <property type="component" value="Unassembled WGS sequence"/>
</dbReference>
<dbReference type="RefSeq" id="WP_209466606.1">
    <property type="nucleotide sequence ID" value="NZ_JAGGLG010000013.1"/>
</dbReference>
<comment type="function">
    <text evidence="7">Functions as a peptidoglycan terminase that cleaves nascent peptidoglycan strands endolytically to terminate their elongation.</text>
</comment>
<name>A0ABS4JSI1_9FIRM</name>
<proteinExistence type="inferred from homology"/>
<gene>
    <name evidence="7" type="primary">mltG</name>
    <name evidence="8" type="ORF">J2Z79_001898</name>
</gene>
<evidence type="ECO:0000256" key="3">
    <source>
        <dbReference type="ARBA" id="ARBA00022989"/>
    </source>
</evidence>
<keyword evidence="5 7" id="KW-0456">Lyase</keyword>
<keyword evidence="4 7" id="KW-0472">Membrane</keyword>
<dbReference type="NCBIfam" id="TIGR00247">
    <property type="entry name" value="endolytic transglycosylase MltG"/>
    <property type="match status" value="1"/>
</dbReference>
<comment type="catalytic activity">
    <reaction evidence="7">
        <text>a peptidoglycan chain = a peptidoglycan chain with N-acetyl-1,6-anhydromuramyl-[peptide] at the reducing end + a peptidoglycan chain with N-acetylglucosamine at the non-reducing end.</text>
        <dbReference type="EC" id="4.2.2.29"/>
    </reaction>
</comment>
<protein>
    <recommendedName>
        <fullName evidence="7">Endolytic murein transglycosylase</fullName>
        <ecNumber evidence="7">4.2.2.29</ecNumber>
    </recommendedName>
    <alternativeName>
        <fullName evidence="7">Peptidoglycan lytic transglycosylase</fullName>
    </alternativeName>
    <alternativeName>
        <fullName evidence="7">Peptidoglycan polymerization terminase</fullName>
    </alternativeName>
</protein>
<comment type="caution">
    <text evidence="8">The sequence shown here is derived from an EMBL/GenBank/DDBJ whole genome shotgun (WGS) entry which is preliminary data.</text>
</comment>
<sequence>MSIAAKAARLVLALVVLLALLAGAAYAGFLWFLGRLEPADPSAAPVEIEIPAGATTADVADILAERGIIRDPNVFRLYVRYRELDAQIVSGRYELSAAMSADEILAKLVSGDVVVRRFTLPEGLTVAMMADLLDEADVVPREDFLNAVAAAVPLNPYLPPDLDVAQPMEGYLFPATYEYHSATTAEEVVAMLLDRFAAVWTDELLARADEMGLTVHEVVTLASIVETEARVPAEQPAISGVYLNRLAVGMPLQADPTVYYALGLPRTERLLYEHLEVDSPYNTYKYPGLPPGPIASPGESAIRAVLYPETHDYYYFVAKNDGSGEHYFAATYEEHLENVDRAEANLAARQP</sequence>
<dbReference type="HAMAP" id="MF_02065">
    <property type="entry name" value="MltG"/>
    <property type="match status" value="1"/>
</dbReference>
<organism evidence="8 9">
    <name type="scientific">Symbiobacterium terraclitae</name>
    <dbReference type="NCBI Taxonomy" id="557451"/>
    <lineage>
        <taxon>Bacteria</taxon>
        <taxon>Bacillati</taxon>
        <taxon>Bacillota</taxon>
        <taxon>Clostridia</taxon>
        <taxon>Eubacteriales</taxon>
        <taxon>Symbiobacteriaceae</taxon>
        <taxon>Symbiobacterium</taxon>
    </lineage>
</organism>
<evidence type="ECO:0000313" key="9">
    <source>
        <dbReference type="Proteomes" id="UP001519289"/>
    </source>
</evidence>
<evidence type="ECO:0000313" key="8">
    <source>
        <dbReference type="EMBL" id="MBP2018487.1"/>
    </source>
</evidence>
<dbReference type="PANTHER" id="PTHR30518:SF2">
    <property type="entry name" value="ENDOLYTIC MUREIN TRANSGLYCOSYLASE"/>
    <property type="match status" value="1"/>
</dbReference>
<evidence type="ECO:0000256" key="7">
    <source>
        <dbReference type="HAMAP-Rule" id="MF_02065"/>
    </source>
</evidence>
<evidence type="ECO:0000256" key="4">
    <source>
        <dbReference type="ARBA" id="ARBA00023136"/>
    </source>
</evidence>
<dbReference type="Pfam" id="PF02618">
    <property type="entry name" value="YceG"/>
    <property type="match status" value="1"/>
</dbReference>
<feature type="site" description="Important for catalytic activity" evidence="7">
    <location>
        <position position="228"/>
    </location>
</feature>
<keyword evidence="2 7" id="KW-0812">Transmembrane</keyword>
<dbReference type="CDD" id="cd08010">
    <property type="entry name" value="MltG_like"/>
    <property type="match status" value="1"/>
</dbReference>
<evidence type="ECO:0000256" key="2">
    <source>
        <dbReference type="ARBA" id="ARBA00022692"/>
    </source>
</evidence>
<dbReference type="EMBL" id="JAGGLG010000013">
    <property type="protein sequence ID" value="MBP2018487.1"/>
    <property type="molecule type" value="Genomic_DNA"/>
</dbReference>
<evidence type="ECO:0000256" key="1">
    <source>
        <dbReference type="ARBA" id="ARBA00022475"/>
    </source>
</evidence>
<accession>A0ABS4JSI1</accession>
<evidence type="ECO:0000256" key="5">
    <source>
        <dbReference type="ARBA" id="ARBA00023239"/>
    </source>
</evidence>
<dbReference type="InterPro" id="IPR003770">
    <property type="entry name" value="MLTG-like"/>
</dbReference>
<dbReference type="Gene3D" id="3.30.160.60">
    <property type="entry name" value="Classic Zinc Finger"/>
    <property type="match status" value="1"/>
</dbReference>
<dbReference type="PANTHER" id="PTHR30518">
    <property type="entry name" value="ENDOLYTIC MUREIN TRANSGLYCOSYLASE"/>
    <property type="match status" value="1"/>
</dbReference>
<keyword evidence="9" id="KW-1185">Reference proteome</keyword>
<dbReference type="EC" id="4.2.2.29" evidence="7"/>
<keyword evidence="1 7" id="KW-1003">Cell membrane</keyword>
<keyword evidence="3 7" id="KW-1133">Transmembrane helix</keyword>
<evidence type="ECO:0000256" key="6">
    <source>
        <dbReference type="ARBA" id="ARBA00023316"/>
    </source>
</evidence>
<dbReference type="Gene3D" id="3.30.1490.480">
    <property type="entry name" value="Endolytic murein transglycosylase"/>
    <property type="match status" value="1"/>
</dbReference>
<comment type="similarity">
    <text evidence="7">Belongs to the transglycosylase MltG family.</text>
</comment>
<reference evidence="8 9" key="1">
    <citation type="submission" date="2021-03" db="EMBL/GenBank/DDBJ databases">
        <title>Genomic Encyclopedia of Type Strains, Phase IV (KMG-IV): sequencing the most valuable type-strain genomes for metagenomic binning, comparative biology and taxonomic classification.</title>
        <authorList>
            <person name="Goeker M."/>
        </authorList>
    </citation>
    <scope>NUCLEOTIDE SEQUENCE [LARGE SCALE GENOMIC DNA]</scope>
    <source>
        <strain evidence="8 9">DSM 27138</strain>
    </source>
</reference>